<keyword evidence="4" id="KW-1185">Reference proteome</keyword>
<feature type="domain" description="DUF4329" evidence="2">
    <location>
        <begin position="29"/>
        <end position="141"/>
    </location>
</feature>
<dbReference type="Proteomes" id="UP001315686">
    <property type="component" value="Unassembled WGS sequence"/>
</dbReference>
<feature type="chain" id="PRO_5043033619" evidence="1">
    <location>
        <begin position="22"/>
        <end position="179"/>
    </location>
</feature>
<evidence type="ECO:0000313" key="4">
    <source>
        <dbReference type="Proteomes" id="UP001315686"/>
    </source>
</evidence>
<accession>A0AAP2G8M7</accession>
<proteinExistence type="predicted"/>
<dbReference type="RefSeq" id="WP_327794322.1">
    <property type="nucleotide sequence ID" value="NZ_JADQAZ010000002.1"/>
</dbReference>
<dbReference type="Pfam" id="PF14220">
    <property type="entry name" value="DUF4329"/>
    <property type="match status" value="1"/>
</dbReference>
<sequence>MISRLFWAMAAAFLGFSDAGAQSAREVAAIKQVFAKVQPKSFAANREYCGYIGWSRDGTLAVSRMKRGRTDQCRPPRARHLHIIASWHTHAAYDPEALSEVPSVTDILADADEGIDGYLATPGGRLWYIDTTDMEVTQLCGLGCLPRDPAFLQGSEGPILQSYSYRDLLRRENEITAQN</sequence>
<feature type="signal peptide" evidence="1">
    <location>
        <begin position="1"/>
        <end position="21"/>
    </location>
</feature>
<evidence type="ECO:0000313" key="3">
    <source>
        <dbReference type="EMBL" id="MBT0958107.1"/>
    </source>
</evidence>
<organism evidence="3 4">
    <name type="scientific">Harenicola maris</name>
    <dbReference type="NCBI Taxonomy" id="2841044"/>
    <lineage>
        <taxon>Bacteria</taxon>
        <taxon>Pseudomonadati</taxon>
        <taxon>Pseudomonadota</taxon>
        <taxon>Alphaproteobacteria</taxon>
        <taxon>Rhodobacterales</taxon>
        <taxon>Paracoccaceae</taxon>
        <taxon>Harenicola</taxon>
    </lineage>
</organism>
<keyword evidence="1" id="KW-0732">Signal</keyword>
<dbReference type="AlphaFoldDB" id="A0AAP2G8M7"/>
<reference evidence="3 4" key="1">
    <citation type="journal article" date="2021" name="Arch. Microbiol.">
        <title>Harenicola maris gen. nov., sp. nov. isolated from the Sea of Japan shallow sediments.</title>
        <authorList>
            <person name="Romanenko L.A."/>
            <person name="Kurilenko V.V."/>
            <person name="Chernysheva N.Y."/>
            <person name="Tekutyeva L.A."/>
            <person name="Velansky P.V."/>
            <person name="Svetashev V.I."/>
            <person name="Isaeva M.P."/>
        </authorList>
    </citation>
    <scope>NUCLEOTIDE SEQUENCE [LARGE SCALE GENOMIC DNA]</scope>
    <source>
        <strain evidence="3 4">KMM 3653</strain>
    </source>
</reference>
<protein>
    <submittedName>
        <fullName evidence="3">DUF4329 domain-containing protein</fullName>
    </submittedName>
</protein>
<dbReference type="EMBL" id="JADQAZ010000002">
    <property type="protein sequence ID" value="MBT0958107.1"/>
    <property type="molecule type" value="Genomic_DNA"/>
</dbReference>
<dbReference type="InterPro" id="IPR025479">
    <property type="entry name" value="DUF4329"/>
</dbReference>
<gene>
    <name evidence="3" type="ORF">IV417_11980</name>
</gene>
<name>A0AAP2G8M7_9RHOB</name>
<evidence type="ECO:0000259" key="2">
    <source>
        <dbReference type="Pfam" id="PF14220"/>
    </source>
</evidence>
<comment type="caution">
    <text evidence="3">The sequence shown here is derived from an EMBL/GenBank/DDBJ whole genome shotgun (WGS) entry which is preliminary data.</text>
</comment>
<evidence type="ECO:0000256" key="1">
    <source>
        <dbReference type="SAM" id="SignalP"/>
    </source>
</evidence>